<evidence type="ECO:0000313" key="4">
    <source>
        <dbReference type="Proteomes" id="UP000178574"/>
    </source>
</evidence>
<evidence type="ECO:0000256" key="1">
    <source>
        <dbReference type="SAM" id="MobiDB-lite"/>
    </source>
</evidence>
<accession>A0A1G2K679</accession>
<evidence type="ECO:0000256" key="2">
    <source>
        <dbReference type="SAM" id="Phobius"/>
    </source>
</evidence>
<proteinExistence type="predicted"/>
<reference evidence="3 4" key="1">
    <citation type="journal article" date="2016" name="Nat. Commun.">
        <title>Thousands of microbial genomes shed light on interconnected biogeochemical processes in an aquifer system.</title>
        <authorList>
            <person name="Anantharaman K."/>
            <person name="Brown C.T."/>
            <person name="Hug L.A."/>
            <person name="Sharon I."/>
            <person name="Castelle C.J."/>
            <person name="Probst A.J."/>
            <person name="Thomas B.C."/>
            <person name="Singh A."/>
            <person name="Wilkins M.J."/>
            <person name="Karaoz U."/>
            <person name="Brodie E.L."/>
            <person name="Williams K.H."/>
            <person name="Hubbard S.S."/>
            <person name="Banfield J.F."/>
        </authorList>
    </citation>
    <scope>NUCLEOTIDE SEQUENCE [LARGE SCALE GENOMIC DNA]</scope>
</reference>
<comment type="caution">
    <text evidence="3">The sequence shown here is derived from an EMBL/GenBank/DDBJ whole genome shotgun (WGS) entry which is preliminary data.</text>
</comment>
<protein>
    <recommendedName>
        <fullName evidence="5">DUF4446 domain-containing protein</fullName>
    </recommendedName>
</protein>
<organism evidence="3 4">
    <name type="scientific">Candidatus Sungbacteria bacterium RIFCSPHIGHO2_01_FULL_50_25</name>
    <dbReference type="NCBI Taxonomy" id="1802265"/>
    <lineage>
        <taxon>Bacteria</taxon>
        <taxon>Candidatus Sungiibacteriota</taxon>
    </lineage>
</organism>
<keyword evidence="2" id="KW-0812">Transmembrane</keyword>
<keyword evidence="2" id="KW-1133">Transmembrane helix</keyword>
<keyword evidence="2" id="KW-0472">Membrane</keyword>
<name>A0A1G2K679_9BACT</name>
<dbReference type="InterPro" id="IPR027981">
    <property type="entry name" value="DUF4446"/>
</dbReference>
<dbReference type="EMBL" id="MHQD01000045">
    <property type="protein sequence ID" value="OGZ94944.1"/>
    <property type="molecule type" value="Genomic_DNA"/>
</dbReference>
<dbReference type="Proteomes" id="UP000178574">
    <property type="component" value="Unassembled WGS sequence"/>
</dbReference>
<feature type="transmembrane region" description="Helical" evidence="2">
    <location>
        <begin position="6"/>
        <end position="28"/>
    </location>
</feature>
<sequence>MPIPIEFQIAILFLLLIVLFFVLLRMVLRVERRVKTIFNGSGETEEELKRNIIRRTAWLEAKAEELDKRVSPLEAISQVSVQKVGFLRFNPFQDTGGDNSFAIALLDLKNDGVIFSSFYTREGVRIYAKKIENGNPKQPLSGEEKKVLDQALGKSAK</sequence>
<dbReference type="AlphaFoldDB" id="A0A1G2K679"/>
<feature type="region of interest" description="Disordered" evidence="1">
    <location>
        <begin position="134"/>
        <end position="157"/>
    </location>
</feature>
<evidence type="ECO:0000313" key="3">
    <source>
        <dbReference type="EMBL" id="OGZ94944.1"/>
    </source>
</evidence>
<evidence type="ECO:0008006" key="5">
    <source>
        <dbReference type="Google" id="ProtNLM"/>
    </source>
</evidence>
<gene>
    <name evidence="3" type="ORF">A2847_02060</name>
</gene>
<dbReference type="Pfam" id="PF14584">
    <property type="entry name" value="DUF4446"/>
    <property type="match status" value="1"/>
</dbReference>